<dbReference type="EMBL" id="KB111820">
    <property type="protein sequence ID" value="ELK25507.1"/>
    <property type="molecule type" value="Genomic_DNA"/>
</dbReference>
<name>L5LH48_MYODS</name>
<dbReference type="AlphaFoldDB" id="L5LH48"/>
<evidence type="ECO:0000313" key="2">
    <source>
        <dbReference type="Proteomes" id="UP000010556"/>
    </source>
</evidence>
<keyword evidence="2" id="KW-1185">Reference proteome</keyword>
<proteinExistence type="predicted"/>
<dbReference type="Proteomes" id="UP000010556">
    <property type="component" value="Unassembled WGS sequence"/>
</dbReference>
<protein>
    <submittedName>
        <fullName evidence="1">Uncharacterized protein</fullName>
    </submittedName>
</protein>
<accession>L5LH48</accession>
<evidence type="ECO:0000313" key="1">
    <source>
        <dbReference type="EMBL" id="ELK25507.1"/>
    </source>
</evidence>
<sequence>MREEPQGLGTPRSSGLNAGLSVPQAPACVAVRCLWIRVVVEGLFLERGDLRLRCGVVTLGAVRMMATASGGSVLGALLELLSALLSQGCSSEVGSAGGPPPPRGR</sequence>
<reference evidence="2" key="1">
    <citation type="journal article" date="2013" name="Science">
        <title>Comparative analysis of bat genomes provides insight into the evolution of flight and immunity.</title>
        <authorList>
            <person name="Zhang G."/>
            <person name="Cowled C."/>
            <person name="Shi Z."/>
            <person name="Huang Z."/>
            <person name="Bishop-Lilly K.A."/>
            <person name="Fang X."/>
            <person name="Wynne J.W."/>
            <person name="Xiong Z."/>
            <person name="Baker M.L."/>
            <person name="Zhao W."/>
            <person name="Tachedjian M."/>
            <person name="Zhu Y."/>
            <person name="Zhou P."/>
            <person name="Jiang X."/>
            <person name="Ng J."/>
            <person name="Yang L."/>
            <person name="Wu L."/>
            <person name="Xiao J."/>
            <person name="Feng Y."/>
            <person name="Chen Y."/>
            <person name="Sun X."/>
            <person name="Zhang Y."/>
            <person name="Marsh G.A."/>
            <person name="Crameri G."/>
            <person name="Broder C.C."/>
            <person name="Frey K.G."/>
            <person name="Wang L.F."/>
            <person name="Wang J."/>
        </authorList>
    </citation>
    <scope>NUCLEOTIDE SEQUENCE [LARGE SCALE GENOMIC DNA]</scope>
</reference>
<organism evidence="1 2">
    <name type="scientific">Myotis davidii</name>
    <name type="common">David's myotis</name>
    <dbReference type="NCBI Taxonomy" id="225400"/>
    <lineage>
        <taxon>Eukaryota</taxon>
        <taxon>Metazoa</taxon>
        <taxon>Chordata</taxon>
        <taxon>Craniata</taxon>
        <taxon>Vertebrata</taxon>
        <taxon>Euteleostomi</taxon>
        <taxon>Mammalia</taxon>
        <taxon>Eutheria</taxon>
        <taxon>Laurasiatheria</taxon>
        <taxon>Chiroptera</taxon>
        <taxon>Yangochiroptera</taxon>
        <taxon>Vespertilionidae</taxon>
        <taxon>Myotis</taxon>
    </lineage>
</organism>
<gene>
    <name evidence="1" type="ORF">MDA_GLEAN10017346</name>
</gene>